<feature type="region of interest" description="Disordered" evidence="1">
    <location>
        <begin position="171"/>
        <end position="204"/>
    </location>
</feature>
<reference evidence="2 3" key="1">
    <citation type="submission" date="2012-11" db="EMBL/GenBank/DDBJ databases">
        <title>Whole genome sequence of Gluconacetobacter europaeus NBRC3261.</title>
        <authorList>
            <person name="Azuma Y."/>
            <person name="Higashiura N."/>
            <person name="Hirakawa H."/>
            <person name="Matsushita K."/>
        </authorList>
    </citation>
    <scope>NUCLEOTIDE SEQUENCE [LARGE SCALE GENOMIC DNA]</scope>
    <source>
        <strain evidence="2 3">NBRC 3261</strain>
    </source>
</reference>
<evidence type="ECO:0008006" key="4">
    <source>
        <dbReference type="Google" id="ProtNLM"/>
    </source>
</evidence>
<organism evidence="2 3">
    <name type="scientific">Komagataeibacter europaeus NBRC 3261</name>
    <dbReference type="NCBI Taxonomy" id="1234669"/>
    <lineage>
        <taxon>Bacteria</taxon>
        <taxon>Pseudomonadati</taxon>
        <taxon>Pseudomonadota</taxon>
        <taxon>Alphaproteobacteria</taxon>
        <taxon>Acetobacterales</taxon>
        <taxon>Acetobacteraceae</taxon>
        <taxon>Komagataeibacter</taxon>
    </lineage>
</organism>
<evidence type="ECO:0000313" key="2">
    <source>
        <dbReference type="EMBL" id="GAN95412.1"/>
    </source>
</evidence>
<dbReference type="CDD" id="cd02219">
    <property type="entry name" value="cupin_YjlB-like"/>
    <property type="match status" value="1"/>
</dbReference>
<proteinExistence type="predicted"/>
<dbReference type="PANTHER" id="PTHR36448:SF2">
    <property type="entry name" value="CUPIN TYPE-1 DOMAIN-CONTAINING PROTEIN"/>
    <property type="match status" value="1"/>
</dbReference>
<name>A0A0D6PVR4_KOMEU</name>
<dbReference type="PIRSF" id="PIRSF019307">
    <property type="entry name" value="UCP019307"/>
    <property type="match status" value="1"/>
</dbReference>
<evidence type="ECO:0000313" key="3">
    <source>
        <dbReference type="Proteomes" id="UP000032675"/>
    </source>
</evidence>
<evidence type="ECO:0000256" key="1">
    <source>
        <dbReference type="SAM" id="MobiDB-lite"/>
    </source>
</evidence>
<dbReference type="AlphaFoldDB" id="A0A0D6PVR4"/>
<dbReference type="EMBL" id="BANI01000021">
    <property type="protein sequence ID" value="GAN95412.1"/>
    <property type="molecule type" value="Genomic_DNA"/>
</dbReference>
<dbReference type="PANTHER" id="PTHR36448">
    <property type="entry name" value="BLR7373 PROTEIN"/>
    <property type="match status" value="1"/>
</dbReference>
<dbReference type="InterPro" id="IPR047121">
    <property type="entry name" value="YjiB-like"/>
</dbReference>
<dbReference type="InterPro" id="IPR011051">
    <property type="entry name" value="RmlC_Cupin_sf"/>
</dbReference>
<dbReference type="SUPFAM" id="SSF51182">
    <property type="entry name" value="RmlC-like cupins"/>
    <property type="match status" value="1"/>
</dbReference>
<dbReference type="RefSeq" id="WP_082085967.1">
    <property type="nucleotide sequence ID" value="NZ_BANI01000021.1"/>
</dbReference>
<gene>
    <name evidence="2" type="ORF">Geu3261_0021_019</name>
</gene>
<dbReference type="Gene3D" id="2.60.120.10">
    <property type="entry name" value="Jelly Rolls"/>
    <property type="match status" value="1"/>
</dbReference>
<comment type="caution">
    <text evidence="2">The sequence shown here is derived from an EMBL/GenBank/DDBJ whole genome shotgun (WGS) entry which is preliminary data.</text>
</comment>
<dbReference type="InterPro" id="IPR014500">
    <property type="entry name" value="UCP019307_cupin"/>
</dbReference>
<dbReference type="Proteomes" id="UP000032675">
    <property type="component" value="Unassembled WGS sequence"/>
</dbReference>
<accession>A0A0D6PVR4</accession>
<sequence>MVADGGNMMERRSFNSILTGLGLSLGGGRIRAAAAATPVRIESFILRANDWVPNNPKLPVIVYRNALPISGDDPAAIFESLFQRNGWPPQWRNGVYPFHHYHTMGHEVLGFYGGHARLMLGGAGAREVEVRAGDIALLPAGTGHMNMDSSPDFAVVGAYPPGQDFDIVRQSPNGPQRARLASLPFPASDPVMGTRGPTTREWRY</sequence>
<dbReference type="InterPro" id="IPR014710">
    <property type="entry name" value="RmlC-like_jellyroll"/>
</dbReference>
<protein>
    <recommendedName>
        <fullName evidence="4">Cupin</fullName>
    </recommendedName>
</protein>